<dbReference type="Proteomes" id="UP000237423">
    <property type="component" value="Unassembled WGS sequence"/>
</dbReference>
<dbReference type="InterPro" id="IPR050194">
    <property type="entry name" value="Glycosyltransferase_grp1"/>
</dbReference>
<gene>
    <name evidence="3" type="ORF">AADEFJLK_02331</name>
</gene>
<dbReference type="InterPro" id="IPR028098">
    <property type="entry name" value="Glyco_trans_4-like_N"/>
</dbReference>
<feature type="domain" description="Glycosyltransferase subfamily 4-like N-terminal" evidence="2">
    <location>
        <begin position="64"/>
        <end position="141"/>
    </location>
</feature>
<keyword evidence="3" id="KW-0808">Transferase</keyword>
<comment type="caution">
    <text evidence="3">The sequence shown here is derived from an EMBL/GenBank/DDBJ whole genome shotgun (WGS) entry which is preliminary data.</text>
</comment>
<evidence type="ECO:0000313" key="4">
    <source>
        <dbReference type="Proteomes" id="UP000237423"/>
    </source>
</evidence>
<dbReference type="AlphaFoldDB" id="A0A2S5CMQ9"/>
<dbReference type="PANTHER" id="PTHR45947:SF3">
    <property type="entry name" value="SULFOQUINOVOSYL TRANSFERASE SQD2"/>
    <property type="match status" value="1"/>
</dbReference>
<proteinExistence type="predicted"/>
<dbReference type="Pfam" id="PF00534">
    <property type="entry name" value="Glycos_transf_1"/>
    <property type="match status" value="1"/>
</dbReference>
<evidence type="ECO:0000259" key="2">
    <source>
        <dbReference type="Pfam" id="PF13579"/>
    </source>
</evidence>
<organism evidence="3 4">
    <name type="scientific">Methylovulum psychrotolerans</name>
    <dbReference type="NCBI Taxonomy" id="1704499"/>
    <lineage>
        <taxon>Bacteria</taxon>
        <taxon>Pseudomonadati</taxon>
        <taxon>Pseudomonadota</taxon>
        <taxon>Gammaproteobacteria</taxon>
        <taxon>Methylococcales</taxon>
        <taxon>Methylococcaceae</taxon>
        <taxon>Methylovulum</taxon>
    </lineage>
</organism>
<evidence type="ECO:0000313" key="3">
    <source>
        <dbReference type="EMBL" id="POZ52109.1"/>
    </source>
</evidence>
<dbReference type="Pfam" id="PF13579">
    <property type="entry name" value="Glyco_trans_4_4"/>
    <property type="match status" value="1"/>
</dbReference>
<name>A0A2S5CMQ9_9GAMM</name>
<dbReference type="EMBL" id="PGFZ01000004">
    <property type="protein sequence ID" value="POZ52109.1"/>
    <property type="molecule type" value="Genomic_DNA"/>
</dbReference>
<sequence length="357" mass="40849">MNKTRSALNASHLFTDEIRIRFVLPPKSQHIAGIKLAVDGLFESLQQRGIAVHQGGDITDTAALHHFHGLWQPSHSWLATRLRRLGRPYVVSPHGMLEPWALRHRSWKKQPYFKLIERQYLESSQALFVTSDMEAKHLVTMISHPQVENLRIGCQDRHRPDYMAARTALNWKKDERILLFLSRIDVKKGLDMLIQAIAISQFKEKWRLVIVGDGDPAYVESLKSTVASLGNNMPIIEWIGPVWGKARWVYLQGADLFCLPTHSENFGLAVLEALHVGTPVLTTEQTPWVEYRDKEGFFIAKPEVSSIHETLSAAFASFQLGWSSVDRESLADWTDKKFSWPSIIDSYINAYEQLIRK</sequence>
<dbReference type="GO" id="GO:0016758">
    <property type="term" value="F:hexosyltransferase activity"/>
    <property type="evidence" value="ECO:0007669"/>
    <property type="project" value="TreeGrafter"/>
</dbReference>
<dbReference type="SUPFAM" id="SSF53756">
    <property type="entry name" value="UDP-Glycosyltransferase/glycogen phosphorylase"/>
    <property type="match status" value="1"/>
</dbReference>
<dbReference type="Gene3D" id="3.40.50.2000">
    <property type="entry name" value="Glycogen Phosphorylase B"/>
    <property type="match status" value="2"/>
</dbReference>
<evidence type="ECO:0000259" key="1">
    <source>
        <dbReference type="Pfam" id="PF00534"/>
    </source>
</evidence>
<accession>A0A2S5CMQ9</accession>
<dbReference type="InterPro" id="IPR001296">
    <property type="entry name" value="Glyco_trans_1"/>
</dbReference>
<dbReference type="PANTHER" id="PTHR45947">
    <property type="entry name" value="SULFOQUINOVOSYL TRANSFERASE SQD2"/>
    <property type="match status" value="1"/>
</dbReference>
<reference evidence="3 4" key="1">
    <citation type="submission" date="2017-11" db="EMBL/GenBank/DDBJ databases">
        <title>Draft Genome Sequence of Methylobacter psychrotolerans Sph1T, an Obligate Methanotroph from Low-Temperature Environments.</title>
        <authorList>
            <person name="Oshkin I.Y."/>
            <person name="Miroshnikov K."/>
            <person name="Belova S.E."/>
            <person name="Korzhenkov A."/>
            <person name="Toshchakov S.V."/>
            <person name="Dedysh S.N."/>
        </authorList>
    </citation>
    <scope>NUCLEOTIDE SEQUENCE [LARGE SCALE GENOMIC DNA]</scope>
    <source>
        <strain evidence="3 4">Sph1</strain>
    </source>
</reference>
<dbReference type="RefSeq" id="WP_103974381.1">
    <property type="nucleotide sequence ID" value="NZ_PGFZ01000004.1"/>
</dbReference>
<protein>
    <submittedName>
        <fullName evidence="3">Glycosyl transferase family 1</fullName>
    </submittedName>
</protein>
<feature type="domain" description="Glycosyl transferase family 1" evidence="1">
    <location>
        <begin position="166"/>
        <end position="312"/>
    </location>
</feature>